<feature type="DNA-binding region" description="H-T-H motif" evidence="4">
    <location>
        <begin position="28"/>
        <end position="47"/>
    </location>
</feature>
<sequence length="198" mass="21910">MKLTEKKRKDILDAAVREFREQGFPAARVNRIAELAEVSKRTLYKHFESKEMLFQAITDVLLEEIATVPKLHFTPEVPLREQLVAAVKDNVAHLTAEHYMGLNRLVMSELLRDQDLAQAFLAKAAAQDGPVTGLISQAMQAGALRQAKPGFAAGQLLAMAKHFLVWPEFLMGAKAEVDPDAVIADCVDMFLAHYGPEG</sequence>
<dbReference type="Gene3D" id="1.10.357.10">
    <property type="entry name" value="Tetracycline Repressor, domain 2"/>
    <property type="match status" value="1"/>
</dbReference>
<dbReference type="PRINTS" id="PR00455">
    <property type="entry name" value="HTHTETR"/>
</dbReference>
<evidence type="ECO:0000256" key="2">
    <source>
        <dbReference type="ARBA" id="ARBA00023125"/>
    </source>
</evidence>
<dbReference type="InterPro" id="IPR039536">
    <property type="entry name" value="TetR_C_Proteobacteria"/>
</dbReference>
<evidence type="ECO:0000313" key="7">
    <source>
        <dbReference type="Proteomes" id="UP000474957"/>
    </source>
</evidence>
<reference evidence="6 7" key="1">
    <citation type="submission" date="2019-10" db="EMBL/GenBank/DDBJ databases">
        <title>Cognatihalovulum marinum gen. nov. sp. nov., a new member of the family Rhodobacteraceae isolated from deep seawater of the Northwest Indian Ocean.</title>
        <authorList>
            <person name="Ruan C."/>
            <person name="Wang J."/>
            <person name="Zheng X."/>
            <person name="Song L."/>
            <person name="Zhu Y."/>
            <person name="Huang Y."/>
            <person name="Lu Z."/>
            <person name="Du W."/>
            <person name="Huang L."/>
            <person name="Dai X."/>
        </authorList>
    </citation>
    <scope>NUCLEOTIDE SEQUENCE [LARGE SCALE GENOMIC DNA]</scope>
    <source>
        <strain evidence="6 7">2CG4</strain>
    </source>
</reference>
<comment type="caution">
    <text evidence="6">The sequence shown here is derived from an EMBL/GenBank/DDBJ whole genome shotgun (WGS) entry which is preliminary data.</text>
</comment>
<dbReference type="SUPFAM" id="SSF46689">
    <property type="entry name" value="Homeodomain-like"/>
    <property type="match status" value="1"/>
</dbReference>
<proteinExistence type="predicted"/>
<dbReference type="AlphaFoldDB" id="A0A6L5Z1I1"/>
<dbReference type="EMBL" id="WIND01000006">
    <property type="protein sequence ID" value="MSU89854.1"/>
    <property type="molecule type" value="Genomic_DNA"/>
</dbReference>
<evidence type="ECO:0000259" key="5">
    <source>
        <dbReference type="PROSITE" id="PS50977"/>
    </source>
</evidence>
<dbReference type="InterPro" id="IPR036271">
    <property type="entry name" value="Tet_transcr_reg_TetR-rel_C_sf"/>
</dbReference>
<dbReference type="RefSeq" id="WP_154446347.1">
    <property type="nucleotide sequence ID" value="NZ_WIND01000006.1"/>
</dbReference>
<evidence type="ECO:0000256" key="4">
    <source>
        <dbReference type="PROSITE-ProRule" id="PRU00335"/>
    </source>
</evidence>
<evidence type="ECO:0000256" key="3">
    <source>
        <dbReference type="ARBA" id="ARBA00023163"/>
    </source>
</evidence>
<keyword evidence="7" id="KW-1185">Reference proteome</keyword>
<dbReference type="SUPFAM" id="SSF48498">
    <property type="entry name" value="Tetracyclin repressor-like, C-terminal domain"/>
    <property type="match status" value="1"/>
</dbReference>
<dbReference type="GO" id="GO:0000976">
    <property type="term" value="F:transcription cis-regulatory region binding"/>
    <property type="evidence" value="ECO:0007669"/>
    <property type="project" value="TreeGrafter"/>
</dbReference>
<dbReference type="FunFam" id="1.10.10.60:FF:000141">
    <property type="entry name" value="TetR family transcriptional regulator"/>
    <property type="match status" value="1"/>
</dbReference>
<feature type="domain" description="HTH tetR-type" evidence="5">
    <location>
        <begin position="5"/>
        <end position="65"/>
    </location>
</feature>
<dbReference type="Gene3D" id="1.10.10.60">
    <property type="entry name" value="Homeodomain-like"/>
    <property type="match status" value="1"/>
</dbReference>
<dbReference type="PANTHER" id="PTHR30055">
    <property type="entry name" value="HTH-TYPE TRANSCRIPTIONAL REGULATOR RUTR"/>
    <property type="match status" value="1"/>
</dbReference>
<keyword evidence="3" id="KW-0804">Transcription</keyword>
<keyword evidence="2 4" id="KW-0238">DNA-binding</keyword>
<keyword evidence="1" id="KW-0805">Transcription regulation</keyword>
<gene>
    <name evidence="6" type="ORF">GE300_09540</name>
</gene>
<dbReference type="Pfam" id="PF14246">
    <property type="entry name" value="TetR_C_7"/>
    <property type="match status" value="1"/>
</dbReference>
<protein>
    <submittedName>
        <fullName evidence="6">TetR family transcriptional regulator</fullName>
    </submittedName>
</protein>
<dbReference type="Pfam" id="PF00440">
    <property type="entry name" value="TetR_N"/>
    <property type="match status" value="1"/>
</dbReference>
<dbReference type="InterPro" id="IPR009057">
    <property type="entry name" value="Homeodomain-like_sf"/>
</dbReference>
<organism evidence="6 7">
    <name type="scientific">Halovulum marinum</name>
    <dbReference type="NCBI Taxonomy" id="2662447"/>
    <lineage>
        <taxon>Bacteria</taxon>
        <taxon>Pseudomonadati</taxon>
        <taxon>Pseudomonadota</taxon>
        <taxon>Alphaproteobacteria</taxon>
        <taxon>Rhodobacterales</taxon>
        <taxon>Paracoccaceae</taxon>
        <taxon>Halovulum</taxon>
    </lineage>
</organism>
<dbReference type="InterPro" id="IPR050109">
    <property type="entry name" value="HTH-type_TetR-like_transc_reg"/>
</dbReference>
<evidence type="ECO:0000256" key="1">
    <source>
        <dbReference type="ARBA" id="ARBA00023015"/>
    </source>
</evidence>
<dbReference type="PANTHER" id="PTHR30055:SF224">
    <property type="entry name" value="TRANSCRIPTIONAL REGULATOR TETR FAMILY"/>
    <property type="match status" value="1"/>
</dbReference>
<dbReference type="GO" id="GO:0003700">
    <property type="term" value="F:DNA-binding transcription factor activity"/>
    <property type="evidence" value="ECO:0007669"/>
    <property type="project" value="TreeGrafter"/>
</dbReference>
<dbReference type="PROSITE" id="PS50977">
    <property type="entry name" value="HTH_TETR_2"/>
    <property type="match status" value="1"/>
</dbReference>
<evidence type="ECO:0000313" key="6">
    <source>
        <dbReference type="EMBL" id="MSU89854.1"/>
    </source>
</evidence>
<dbReference type="InterPro" id="IPR001647">
    <property type="entry name" value="HTH_TetR"/>
</dbReference>
<name>A0A6L5Z1I1_9RHOB</name>
<accession>A0A6L5Z1I1</accession>
<dbReference type="Proteomes" id="UP000474957">
    <property type="component" value="Unassembled WGS sequence"/>
</dbReference>